<proteinExistence type="predicted"/>
<dbReference type="RefSeq" id="NP_085469.1">
    <property type="nucleotide sequence ID" value="NC_002700.2"/>
</dbReference>
<dbReference type="Proteomes" id="UP000001046">
    <property type="component" value="Segment"/>
</dbReference>
<dbReference type="SMR" id="Q9AZ45"/>
<reference evidence="2 3" key="1">
    <citation type="journal article" date="2002" name="J. Gen. Virol.">
        <title>Nucleotide sequence of a ssRNA phage from Acinetobacter: kinship to coliphages.</title>
        <authorList>
            <person name="Klovins J."/>
            <person name="Overbeek G.P."/>
            <person name="van den Worm S.H."/>
            <person name="Ackermann H.W."/>
            <person name="van Duin J."/>
        </authorList>
    </citation>
    <scope>NUCLEOTIDE SEQUENCE</scope>
</reference>
<accession>Q9AZ45</accession>
<organism evidence="2 3">
    <name type="scientific">Acinetobacter phage AP205</name>
    <dbReference type="NCBI Taxonomy" id="154784"/>
    <lineage>
        <taxon>Viruses</taxon>
        <taxon>Riboviria</taxon>
        <taxon>Orthornavirae</taxon>
        <taxon>Lenarviricota</taxon>
        <taxon>Leviviricetes</taxon>
        <taxon>Norzivirales</taxon>
        <taxon>Duinviridae</taxon>
        <taxon>Apeevirus</taxon>
        <taxon>Apeevirus quebecense</taxon>
    </lineage>
</organism>
<keyword evidence="1" id="KW-1133">Transmembrane helix</keyword>
<dbReference type="GeneID" id="956334"/>
<name>Q9AZ45_9VIRU</name>
<keyword evidence="3" id="KW-1185">Reference proteome</keyword>
<feature type="transmembrane region" description="Helical" evidence="1">
    <location>
        <begin position="12"/>
        <end position="33"/>
    </location>
</feature>
<dbReference type="EMBL" id="AF334111">
    <property type="protein sequence ID" value="AAK20387.1"/>
    <property type="molecule type" value="Genomic_RNA"/>
</dbReference>
<sequence length="35" mass="4247">MKKRTKALLPYAVFIILSFQLTLLTALFMYYHYTF</sequence>
<keyword evidence="1" id="KW-0812">Transmembrane</keyword>
<dbReference type="KEGG" id="vg:956334"/>
<evidence type="ECO:0000313" key="2">
    <source>
        <dbReference type="EMBL" id="AAK20387.1"/>
    </source>
</evidence>
<evidence type="ECO:0000313" key="3">
    <source>
        <dbReference type="Proteomes" id="UP000001046"/>
    </source>
</evidence>
<protein>
    <submittedName>
        <fullName evidence="2">Lysis protein</fullName>
    </submittedName>
</protein>
<keyword evidence="1" id="KW-0472">Membrane</keyword>
<evidence type="ECO:0000256" key="1">
    <source>
        <dbReference type="SAM" id="Phobius"/>
    </source>
</evidence>